<sequence length="126" mass="14785">MDENGKEEGFRDFEHELEQDQSLVHSVEDNGVDYWHGDRSEDPRVRVSNNDGVESKSQERRKSNGVRSWLFEIGLSRYVLMFEIHEDDDELLPILTLEDLKDIVINSVGSKRKMYNAIQKLRKCFP</sequence>
<feature type="domain" description="SAM" evidence="3">
    <location>
        <begin position="61"/>
        <end position="124"/>
    </location>
</feature>
<dbReference type="AlphaFoldDB" id="A0A0L9V2K2"/>
<evidence type="ECO:0000259" key="3">
    <source>
        <dbReference type="PROSITE" id="PS50105"/>
    </source>
</evidence>
<dbReference type="STRING" id="3914.A0A0L9V2K2"/>
<reference evidence="5" key="1">
    <citation type="journal article" date="2015" name="Proc. Natl. Acad. Sci. U.S.A.">
        <title>Genome sequencing of adzuki bean (Vigna angularis) provides insight into high starch and low fat accumulation and domestication.</title>
        <authorList>
            <person name="Yang K."/>
            <person name="Tian Z."/>
            <person name="Chen C."/>
            <person name="Luo L."/>
            <person name="Zhao B."/>
            <person name="Wang Z."/>
            <person name="Yu L."/>
            <person name="Li Y."/>
            <person name="Sun Y."/>
            <person name="Li W."/>
            <person name="Chen Y."/>
            <person name="Li Y."/>
            <person name="Zhang Y."/>
            <person name="Ai D."/>
            <person name="Zhao J."/>
            <person name="Shang C."/>
            <person name="Ma Y."/>
            <person name="Wu B."/>
            <person name="Wang M."/>
            <person name="Gao L."/>
            <person name="Sun D."/>
            <person name="Zhang P."/>
            <person name="Guo F."/>
            <person name="Wang W."/>
            <person name="Li Y."/>
            <person name="Wang J."/>
            <person name="Varshney R.K."/>
            <person name="Wang J."/>
            <person name="Ling H.Q."/>
            <person name="Wan P."/>
        </authorList>
    </citation>
    <scope>NUCLEOTIDE SEQUENCE</scope>
    <source>
        <strain evidence="5">cv. Jingnong 6</strain>
    </source>
</reference>
<accession>A0A0L9V2K2</accession>
<dbReference type="CDD" id="cd09487">
    <property type="entry name" value="SAM_superfamily"/>
    <property type="match status" value="1"/>
</dbReference>
<dbReference type="Pfam" id="PF00536">
    <property type="entry name" value="SAM_1"/>
    <property type="match status" value="1"/>
</dbReference>
<organism evidence="4 5">
    <name type="scientific">Phaseolus angularis</name>
    <name type="common">Azuki bean</name>
    <name type="synonym">Vigna angularis</name>
    <dbReference type="NCBI Taxonomy" id="3914"/>
    <lineage>
        <taxon>Eukaryota</taxon>
        <taxon>Viridiplantae</taxon>
        <taxon>Streptophyta</taxon>
        <taxon>Embryophyta</taxon>
        <taxon>Tracheophyta</taxon>
        <taxon>Spermatophyta</taxon>
        <taxon>Magnoliopsida</taxon>
        <taxon>eudicotyledons</taxon>
        <taxon>Gunneridae</taxon>
        <taxon>Pentapetalae</taxon>
        <taxon>rosids</taxon>
        <taxon>fabids</taxon>
        <taxon>Fabales</taxon>
        <taxon>Fabaceae</taxon>
        <taxon>Papilionoideae</taxon>
        <taxon>50 kb inversion clade</taxon>
        <taxon>NPAAA clade</taxon>
        <taxon>indigoferoid/millettioid clade</taxon>
        <taxon>Phaseoleae</taxon>
        <taxon>Vigna</taxon>
    </lineage>
</organism>
<dbReference type="Gene3D" id="1.10.150.50">
    <property type="entry name" value="Transcription Factor, Ets-1"/>
    <property type="match status" value="1"/>
</dbReference>
<feature type="compositionally biased region" description="Basic and acidic residues" evidence="2">
    <location>
        <begin position="35"/>
        <end position="45"/>
    </location>
</feature>
<dbReference type="Proteomes" id="UP000053144">
    <property type="component" value="Chromosome 8"/>
</dbReference>
<proteinExistence type="predicted"/>
<dbReference type="SMART" id="SM00454">
    <property type="entry name" value="SAM"/>
    <property type="match status" value="1"/>
</dbReference>
<dbReference type="SUPFAM" id="SSF47769">
    <property type="entry name" value="SAM/Pointed domain"/>
    <property type="match status" value="1"/>
</dbReference>
<keyword evidence="1" id="KW-0677">Repeat</keyword>
<dbReference type="PROSITE" id="PS50105">
    <property type="entry name" value="SAM_DOMAIN"/>
    <property type="match status" value="1"/>
</dbReference>
<evidence type="ECO:0000256" key="2">
    <source>
        <dbReference type="SAM" id="MobiDB-lite"/>
    </source>
</evidence>
<dbReference type="Gramene" id="KOM49176">
    <property type="protein sequence ID" value="KOM49176"/>
    <property type="gene ID" value="LR48_Vigan08g000300"/>
</dbReference>
<evidence type="ECO:0000256" key="1">
    <source>
        <dbReference type="ARBA" id="ARBA00022737"/>
    </source>
</evidence>
<dbReference type="EMBL" id="CM003378">
    <property type="protein sequence ID" value="KOM49176.1"/>
    <property type="molecule type" value="Genomic_DNA"/>
</dbReference>
<protein>
    <recommendedName>
        <fullName evidence="3">SAM domain-containing protein</fullName>
    </recommendedName>
</protein>
<evidence type="ECO:0000313" key="5">
    <source>
        <dbReference type="Proteomes" id="UP000053144"/>
    </source>
</evidence>
<dbReference type="OrthoDB" id="539213at2759"/>
<evidence type="ECO:0000313" key="4">
    <source>
        <dbReference type="EMBL" id="KOM49176.1"/>
    </source>
</evidence>
<dbReference type="PANTHER" id="PTHR10627">
    <property type="entry name" value="SCP160"/>
    <property type="match status" value="1"/>
</dbReference>
<gene>
    <name evidence="4" type="ORF">LR48_Vigan08g000300</name>
</gene>
<dbReference type="PANTHER" id="PTHR10627:SF72">
    <property type="entry name" value="STERILE ALPHA MOTIF_POINTED DOMAIN-CONTAINING PROTEIN-RELATED"/>
    <property type="match status" value="1"/>
</dbReference>
<feature type="compositionally biased region" description="Basic and acidic residues" evidence="2">
    <location>
        <begin position="53"/>
        <end position="62"/>
    </location>
</feature>
<feature type="region of interest" description="Disordered" evidence="2">
    <location>
        <begin position="31"/>
        <end position="64"/>
    </location>
</feature>
<name>A0A0L9V2K2_PHAAN</name>
<dbReference type="InterPro" id="IPR013761">
    <property type="entry name" value="SAM/pointed_sf"/>
</dbReference>
<dbReference type="InterPro" id="IPR001660">
    <property type="entry name" value="SAM"/>
</dbReference>